<dbReference type="SUPFAM" id="SSF56235">
    <property type="entry name" value="N-terminal nucleophile aminohydrolases (Ntn hydrolases)"/>
    <property type="match status" value="1"/>
</dbReference>
<evidence type="ECO:0000256" key="2">
    <source>
        <dbReference type="ARBA" id="ARBA00001089"/>
    </source>
</evidence>
<keyword evidence="7 11" id="KW-0012">Acyltransferase</keyword>
<keyword evidence="12" id="KW-0732">Signal</keyword>
<evidence type="ECO:0000256" key="12">
    <source>
        <dbReference type="SAM" id="SignalP"/>
    </source>
</evidence>
<dbReference type="EC" id="2.3.2.2" evidence="11"/>
<reference evidence="13 14" key="1">
    <citation type="journal article" date="2011" name="ISME J.">
        <title>Community ecology of hot spring cyanobacterial mats: predominant populations and their functional potential.</title>
        <authorList>
            <person name="Klatt C.G."/>
            <person name="Wood J.M."/>
            <person name="Rusch D.B."/>
            <person name="Bateson M.M."/>
            <person name="Hamamura N."/>
            <person name="Heidelberg J.F."/>
            <person name="Grossman A.R."/>
            <person name="Bhaya D."/>
            <person name="Cohan F.M."/>
            <person name="Kuhl M."/>
            <person name="Bryant D.A."/>
            <person name="Ward D.M."/>
        </authorList>
    </citation>
    <scope>NUCLEOTIDE SEQUENCE [LARGE SCALE GENOMIC DNA]</scope>
    <source>
        <strain evidence="13">OS</strain>
    </source>
</reference>
<dbReference type="InterPro" id="IPR043137">
    <property type="entry name" value="GGT_ssub_C"/>
</dbReference>
<evidence type="ECO:0000256" key="1">
    <source>
        <dbReference type="ARBA" id="ARBA00001049"/>
    </source>
</evidence>
<dbReference type="InterPro" id="IPR029055">
    <property type="entry name" value="Ntn_hydrolases_N"/>
</dbReference>
<feature type="signal peptide" evidence="12">
    <location>
        <begin position="1"/>
        <end position="24"/>
    </location>
</feature>
<proteinExistence type="inferred from homology"/>
<dbReference type="GO" id="GO:0006751">
    <property type="term" value="P:glutathione catabolic process"/>
    <property type="evidence" value="ECO:0007669"/>
    <property type="project" value="UniProtKB-UniRule"/>
</dbReference>
<evidence type="ECO:0000256" key="10">
    <source>
        <dbReference type="PIRSR" id="PIRSR600101-2"/>
    </source>
</evidence>
<evidence type="ECO:0000256" key="11">
    <source>
        <dbReference type="RuleBase" id="RU368036"/>
    </source>
</evidence>
<gene>
    <name evidence="13" type="primary">ggt</name>
    <name evidence="13" type="ORF">D0433_08695</name>
</gene>
<dbReference type="InterPro" id="IPR051792">
    <property type="entry name" value="GGT_bact"/>
</dbReference>
<comment type="subunit">
    <text evidence="11">This enzyme consists of two polypeptide chains, which are synthesized in precursor form from a single polypeptide.</text>
</comment>
<feature type="binding site" evidence="10">
    <location>
        <begin position="452"/>
        <end position="453"/>
    </location>
    <ligand>
        <name>L-glutamate</name>
        <dbReference type="ChEBI" id="CHEBI:29985"/>
    </ligand>
</feature>
<dbReference type="Pfam" id="PF01019">
    <property type="entry name" value="G_glu_transpept"/>
    <property type="match status" value="1"/>
</dbReference>
<evidence type="ECO:0000256" key="7">
    <source>
        <dbReference type="ARBA" id="ARBA00023315"/>
    </source>
</evidence>
<protein>
    <recommendedName>
        <fullName evidence="11">Glutathione hydrolase proenzyme</fullName>
        <ecNumber evidence="11">2.3.2.2</ecNumber>
        <ecNumber evidence="11">3.4.19.13</ecNumber>
    </recommendedName>
    <component>
        <recommendedName>
            <fullName evidence="11">Glutathione hydrolase large chain</fullName>
        </recommendedName>
    </component>
    <component>
        <recommendedName>
            <fullName evidence="11">Glutathione hydrolase small chain</fullName>
        </recommendedName>
    </component>
</protein>
<feature type="binding site" evidence="10">
    <location>
        <position position="99"/>
    </location>
    <ligand>
        <name>L-glutamate</name>
        <dbReference type="ChEBI" id="CHEBI:29985"/>
    </ligand>
</feature>
<dbReference type="NCBIfam" id="TIGR00066">
    <property type="entry name" value="g_glut_trans"/>
    <property type="match status" value="1"/>
</dbReference>
<dbReference type="Gene3D" id="1.10.246.130">
    <property type="match status" value="1"/>
</dbReference>
<evidence type="ECO:0000256" key="8">
    <source>
        <dbReference type="ARBA" id="ARBA00047417"/>
    </source>
</evidence>
<evidence type="ECO:0000313" key="13">
    <source>
        <dbReference type="EMBL" id="RFM23887.1"/>
    </source>
</evidence>
<keyword evidence="4 11" id="KW-0808">Transferase</keyword>
<evidence type="ECO:0000256" key="9">
    <source>
        <dbReference type="PIRSR" id="PIRSR600101-1"/>
    </source>
</evidence>
<feature type="active site" description="Nucleophile" evidence="9">
    <location>
        <position position="376"/>
    </location>
</feature>
<dbReference type="PANTHER" id="PTHR43199">
    <property type="entry name" value="GLUTATHIONE HYDROLASE"/>
    <property type="match status" value="1"/>
</dbReference>
<accession>A0A395LZF7</accession>
<comment type="similarity">
    <text evidence="3 11">Belongs to the gamma-glutamyltransferase family.</text>
</comment>
<dbReference type="AlphaFoldDB" id="A0A395LZF7"/>
<dbReference type="PANTHER" id="PTHR43199:SF1">
    <property type="entry name" value="GLUTATHIONE HYDROLASE PROENZYME"/>
    <property type="match status" value="1"/>
</dbReference>
<comment type="catalytic activity">
    <reaction evidence="1 11">
        <text>an S-substituted glutathione + H2O = an S-substituted L-cysteinylglycine + L-glutamate</text>
        <dbReference type="Rhea" id="RHEA:59468"/>
        <dbReference type="ChEBI" id="CHEBI:15377"/>
        <dbReference type="ChEBI" id="CHEBI:29985"/>
        <dbReference type="ChEBI" id="CHEBI:90779"/>
        <dbReference type="ChEBI" id="CHEBI:143103"/>
        <dbReference type="EC" id="3.4.19.13"/>
    </reaction>
</comment>
<dbReference type="GO" id="GO:0103068">
    <property type="term" value="F:leukotriene C4 gamma-glutamyl transferase activity"/>
    <property type="evidence" value="ECO:0007669"/>
    <property type="project" value="UniProtKB-EC"/>
</dbReference>
<dbReference type="InterPro" id="IPR000101">
    <property type="entry name" value="GGT_peptidase"/>
</dbReference>
<dbReference type="EC" id="3.4.19.13" evidence="11"/>
<comment type="catalytic activity">
    <reaction evidence="8 11">
        <text>an N-terminal (5-L-glutamyl)-[peptide] + an alpha-amino acid = 5-L-glutamyl amino acid + an N-terminal L-alpha-aminoacyl-[peptide]</text>
        <dbReference type="Rhea" id="RHEA:23904"/>
        <dbReference type="Rhea" id="RHEA-COMP:9780"/>
        <dbReference type="Rhea" id="RHEA-COMP:9795"/>
        <dbReference type="ChEBI" id="CHEBI:77644"/>
        <dbReference type="ChEBI" id="CHEBI:78597"/>
        <dbReference type="ChEBI" id="CHEBI:78599"/>
        <dbReference type="ChEBI" id="CHEBI:78608"/>
        <dbReference type="EC" id="2.3.2.2"/>
    </reaction>
</comment>
<feature type="binding site" evidence="10">
    <location>
        <position position="418"/>
    </location>
    <ligand>
        <name>L-glutamate</name>
        <dbReference type="ChEBI" id="CHEBI:29985"/>
    </ligand>
</feature>
<evidence type="ECO:0000313" key="14">
    <source>
        <dbReference type="Proteomes" id="UP000266389"/>
    </source>
</evidence>
<dbReference type="Proteomes" id="UP000266389">
    <property type="component" value="Unassembled WGS sequence"/>
</dbReference>
<dbReference type="GO" id="GO:0036374">
    <property type="term" value="F:glutathione hydrolase activity"/>
    <property type="evidence" value="ECO:0007669"/>
    <property type="project" value="UniProtKB-UniRule"/>
</dbReference>
<organism evidence="13 14">
    <name type="scientific">Candidatus Thermochlorobacter aerophilus</name>
    <dbReference type="NCBI Taxonomy" id="1868324"/>
    <lineage>
        <taxon>Bacteria</taxon>
        <taxon>Pseudomonadati</taxon>
        <taxon>Chlorobiota</taxon>
        <taxon>Chlorobiia</taxon>
        <taxon>Chlorobiales</taxon>
        <taxon>Candidatus Thermochlorobacteriaceae</taxon>
        <taxon>Candidatus Thermochlorobacter</taxon>
    </lineage>
</organism>
<feature type="binding site" evidence="10">
    <location>
        <position position="474"/>
    </location>
    <ligand>
        <name>L-glutamate</name>
        <dbReference type="ChEBI" id="CHEBI:29985"/>
    </ligand>
</feature>
<dbReference type="GO" id="GO:0006750">
    <property type="term" value="P:glutathione biosynthetic process"/>
    <property type="evidence" value="ECO:0007669"/>
    <property type="project" value="UniProtKB-KW"/>
</dbReference>
<comment type="catalytic activity">
    <reaction evidence="2 11">
        <text>glutathione + H2O = L-cysteinylglycine + L-glutamate</text>
        <dbReference type="Rhea" id="RHEA:28807"/>
        <dbReference type="ChEBI" id="CHEBI:15377"/>
        <dbReference type="ChEBI" id="CHEBI:29985"/>
        <dbReference type="ChEBI" id="CHEBI:57925"/>
        <dbReference type="ChEBI" id="CHEBI:61694"/>
        <dbReference type="EC" id="3.4.19.13"/>
    </reaction>
</comment>
<dbReference type="EMBL" id="PHFL01000054">
    <property type="protein sequence ID" value="RFM23887.1"/>
    <property type="molecule type" value="Genomic_DNA"/>
</dbReference>
<comment type="PTM">
    <text evidence="11">Cleaved by autocatalysis into a large and a small subunit.</text>
</comment>
<dbReference type="InterPro" id="IPR043138">
    <property type="entry name" value="GGT_lsub"/>
</dbReference>
<dbReference type="PRINTS" id="PR01210">
    <property type="entry name" value="GGTRANSPTASE"/>
</dbReference>
<feature type="binding site" evidence="10">
    <location>
        <begin position="394"/>
        <end position="396"/>
    </location>
    <ligand>
        <name>L-glutamate</name>
        <dbReference type="ChEBI" id="CHEBI:29985"/>
    </ligand>
</feature>
<sequence>MHRRYFKACLCLFAFWLIGSPLSAQMRPTVAKKAMVVSAQKLASEAGVAMLKKGGNAIDAAVATELALAVTHPVAGNLGGGGFMLIRLADGTTYALDYREKAPLKATRTMYLDSAGRPLPEKSKIGHLAVGVPGTVAGILEAHRRFGRLPFKVVIQPAIELAEKGFALSHLQAELLNRFAPFFVRFEGSRRYFTKGDTSKKWQEGDIFVQKDLAETLKRIRDKGRDGFYKGKTAELIVAEMKRGGGIITQEDLEKYEPKWREPVKGTYRGYEVISMPPPSAGGIGLLQLLAFVEPYDLKEMGFQSSETIHLFGEAMRRVYADRMLLGDPDFVRIPLKGLLEKSYLQERWKSFSPDTVTPSASISSGKPLALESMETTHYSVVDAEGNAVATTTTLNGGFGSFVAVTGAGFLLNNEMDDFSLKPGFPNPGIQGYVGLMGSEANSIVPEKRMLSSMSPTILTKNGKLFMVLGTPGGPTIITQVFQVITNVIDFGMNIQEAVSAKRIHHQWQPDELRYEKDSLRKDVTRALERRGWKLRELPNYFGAANAIMIGPDGLLYGGADPRNEDTAVGF</sequence>
<keyword evidence="6 11" id="KW-0865">Zymogen</keyword>
<dbReference type="InterPro" id="IPR055262">
    <property type="entry name" value="GGT_CS"/>
</dbReference>
<dbReference type="PROSITE" id="PS00462">
    <property type="entry name" value="G_GLU_TRANSPEPTIDASE"/>
    <property type="match status" value="1"/>
</dbReference>
<comment type="caution">
    <text evidence="13">The sequence shown here is derived from an EMBL/GenBank/DDBJ whole genome shotgun (WGS) entry which is preliminary data.</text>
</comment>
<evidence type="ECO:0000256" key="3">
    <source>
        <dbReference type="ARBA" id="ARBA00009381"/>
    </source>
</evidence>
<feature type="chain" id="PRO_5017335533" description="Glutathione hydrolase proenzyme" evidence="12">
    <location>
        <begin position="25"/>
        <end position="571"/>
    </location>
</feature>
<evidence type="ECO:0000256" key="5">
    <source>
        <dbReference type="ARBA" id="ARBA00022801"/>
    </source>
</evidence>
<evidence type="ECO:0000256" key="6">
    <source>
        <dbReference type="ARBA" id="ARBA00023145"/>
    </source>
</evidence>
<comment type="pathway">
    <text evidence="11">Sulfur metabolism; glutathione metabolism.</text>
</comment>
<keyword evidence="5 11" id="KW-0378">Hydrolase</keyword>
<keyword evidence="11" id="KW-0317">Glutathione biosynthesis</keyword>
<evidence type="ECO:0000256" key="4">
    <source>
        <dbReference type="ARBA" id="ARBA00022679"/>
    </source>
</evidence>
<dbReference type="Gene3D" id="3.60.20.40">
    <property type="match status" value="1"/>
</dbReference>
<name>A0A395LZF7_9BACT</name>
<dbReference type="UniPathway" id="UPA00204"/>